<dbReference type="InterPro" id="IPR038731">
    <property type="entry name" value="RgtA/B/C-like"/>
</dbReference>
<dbReference type="STRING" id="1385521.N803_14310"/>
<feature type="transmembrane region" description="Helical" evidence="8">
    <location>
        <begin position="185"/>
        <end position="207"/>
    </location>
</feature>
<dbReference type="EMBL" id="AVPK01000005">
    <property type="protein sequence ID" value="KGN37529.1"/>
    <property type="molecule type" value="Genomic_DNA"/>
</dbReference>
<feature type="domain" description="Glycosyltransferase RgtA/B/C/D-like" evidence="9">
    <location>
        <begin position="47"/>
        <end position="207"/>
    </location>
</feature>
<feature type="transmembrane region" description="Helical" evidence="8">
    <location>
        <begin position="267"/>
        <end position="284"/>
    </location>
</feature>
<keyword evidence="3" id="KW-0328">Glycosyltransferase</keyword>
<evidence type="ECO:0000259" key="9">
    <source>
        <dbReference type="Pfam" id="PF13231"/>
    </source>
</evidence>
<reference evidence="10 11" key="1">
    <citation type="submission" date="2013-08" db="EMBL/GenBank/DDBJ databases">
        <title>The genome sequence of Knoellia subterranea.</title>
        <authorList>
            <person name="Zhu W."/>
            <person name="Wang G."/>
        </authorList>
    </citation>
    <scope>NUCLEOTIDE SEQUENCE [LARGE SCALE GENOMIC DNA]</scope>
    <source>
        <strain evidence="10 11">KCTC 19937</strain>
    </source>
</reference>
<dbReference type="GO" id="GO:0009103">
    <property type="term" value="P:lipopolysaccharide biosynthetic process"/>
    <property type="evidence" value="ECO:0007669"/>
    <property type="project" value="UniProtKB-ARBA"/>
</dbReference>
<dbReference type="PANTHER" id="PTHR33908:SF11">
    <property type="entry name" value="MEMBRANE PROTEIN"/>
    <property type="match status" value="1"/>
</dbReference>
<keyword evidence="2" id="KW-1003">Cell membrane</keyword>
<comment type="caution">
    <text evidence="10">The sequence shown here is derived from an EMBL/GenBank/DDBJ whole genome shotgun (WGS) entry which is preliminary data.</text>
</comment>
<dbReference type="PANTHER" id="PTHR33908">
    <property type="entry name" value="MANNOSYLTRANSFERASE YKCB-RELATED"/>
    <property type="match status" value="1"/>
</dbReference>
<dbReference type="InterPro" id="IPR050297">
    <property type="entry name" value="LipidA_mod_glycosyltrf_83"/>
</dbReference>
<evidence type="ECO:0000313" key="11">
    <source>
        <dbReference type="Proteomes" id="UP000030011"/>
    </source>
</evidence>
<dbReference type="GO" id="GO:0016763">
    <property type="term" value="F:pentosyltransferase activity"/>
    <property type="evidence" value="ECO:0007669"/>
    <property type="project" value="TreeGrafter"/>
</dbReference>
<evidence type="ECO:0000256" key="3">
    <source>
        <dbReference type="ARBA" id="ARBA00022676"/>
    </source>
</evidence>
<name>A0A0A0JLD4_9MICO</name>
<dbReference type="Pfam" id="PF13231">
    <property type="entry name" value="PMT_2"/>
    <property type="match status" value="1"/>
</dbReference>
<dbReference type="Proteomes" id="UP000030011">
    <property type="component" value="Unassembled WGS sequence"/>
</dbReference>
<comment type="subcellular location">
    <subcellularLocation>
        <location evidence="1">Cell membrane</location>
        <topology evidence="1">Multi-pass membrane protein</topology>
    </subcellularLocation>
</comment>
<evidence type="ECO:0000256" key="2">
    <source>
        <dbReference type="ARBA" id="ARBA00022475"/>
    </source>
</evidence>
<keyword evidence="6 8" id="KW-1133">Transmembrane helix</keyword>
<keyword evidence="11" id="KW-1185">Reference proteome</keyword>
<evidence type="ECO:0000256" key="1">
    <source>
        <dbReference type="ARBA" id="ARBA00004651"/>
    </source>
</evidence>
<evidence type="ECO:0000256" key="8">
    <source>
        <dbReference type="SAM" id="Phobius"/>
    </source>
</evidence>
<protein>
    <recommendedName>
        <fullName evidence="9">Glycosyltransferase RgtA/B/C/D-like domain-containing protein</fullName>
    </recommendedName>
</protein>
<dbReference type="RefSeq" id="WP_035904937.1">
    <property type="nucleotide sequence ID" value="NZ_AVPK01000005.1"/>
</dbReference>
<evidence type="ECO:0000256" key="6">
    <source>
        <dbReference type="ARBA" id="ARBA00022989"/>
    </source>
</evidence>
<feature type="transmembrane region" description="Helical" evidence="8">
    <location>
        <begin position="101"/>
        <end position="128"/>
    </location>
</feature>
<evidence type="ECO:0000256" key="4">
    <source>
        <dbReference type="ARBA" id="ARBA00022679"/>
    </source>
</evidence>
<evidence type="ECO:0000256" key="7">
    <source>
        <dbReference type="ARBA" id="ARBA00023136"/>
    </source>
</evidence>
<dbReference type="OrthoDB" id="5166595at2"/>
<feature type="transmembrane region" description="Helical" evidence="8">
    <location>
        <begin position="68"/>
        <end position="89"/>
    </location>
</feature>
<keyword evidence="4" id="KW-0808">Transferase</keyword>
<dbReference type="eggNOG" id="COG1807">
    <property type="taxonomic scope" value="Bacteria"/>
</dbReference>
<dbReference type="GO" id="GO:0005886">
    <property type="term" value="C:plasma membrane"/>
    <property type="evidence" value="ECO:0007669"/>
    <property type="project" value="UniProtKB-SubCell"/>
</dbReference>
<gene>
    <name evidence="10" type="ORF">N803_14310</name>
</gene>
<accession>A0A0A0JLD4</accession>
<feature type="transmembrane region" description="Helical" evidence="8">
    <location>
        <begin position="148"/>
        <end position="178"/>
    </location>
</feature>
<organism evidence="10 11">
    <name type="scientific">Knoellia subterranea KCTC 19937</name>
    <dbReference type="NCBI Taxonomy" id="1385521"/>
    <lineage>
        <taxon>Bacteria</taxon>
        <taxon>Bacillati</taxon>
        <taxon>Actinomycetota</taxon>
        <taxon>Actinomycetes</taxon>
        <taxon>Micrococcales</taxon>
        <taxon>Intrasporangiaceae</taxon>
        <taxon>Knoellia</taxon>
    </lineage>
</organism>
<sequence length="496" mass="52845">MRVPRGALLTAGVLGLVLVLVGNRYGYHRDELYFIEAGHHPAPGQPDQPMLVPLLAAAWHAITGGHLWAFRILPAVAAALTALVAALTCRVLGGTTRHQTAAAILTAVTSIVPGTGHLFSTTAFDLLGTATTVWLLLRALQHPSVARWLLVGVAAGITSEVKVLVLTVLACCAVGLVVAGPRRPLLTAGPWLAATVTALLAAPFLIWQARHGWPMREITANIAAGGSTSSADRAAVVPLSFLMVGPLLSIPFVAGLIHLWRRPQLRWLTIAYAVFLAFVVVTGGKAYYPAGFFPAALAAGTMPTLDWLDARHRTRLAAAVLAISSIPTAAFSLPLAPPGSPVFEMATAVNPDTAETVGWPAYVETIREVSRALPDRDNAIVLTRNYGEAGMISLARRESDADRELLPPAYSVHNGYGEWGPPPADSTTVMLIGTFGRIYPDPLTTELQTMFDRCDLVARLETPDGVDNDEDGAPVHVCRGLVQPWDEAWPGMRRLG</sequence>
<evidence type="ECO:0000313" key="10">
    <source>
        <dbReference type="EMBL" id="KGN37529.1"/>
    </source>
</evidence>
<feature type="transmembrane region" description="Helical" evidence="8">
    <location>
        <begin position="239"/>
        <end position="260"/>
    </location>
</feature>
<keyword evidence="7 8" id="KW-0472">Membrane</keyword>
<keyword evidence="5 8" id="KW-0812">Transmembrane</keyword>
<proteinExistence type="predicted"/>
<dbReference type="AlphaFoldDB" id="A0A0A0JLD4"/>
<evidence type="ECO:0000256" key="5">
    <source>
        <dbReference type="ARBA" id="ARBA00022692"/>
    </source>
</evidence>